<dbReference type="SUPFAM" id="SSF53448">
    <property type="entry name" value="Nucleotide-diphospho-sugar transferases"/>
    <property type="match status" value="1"/>
</dbReference>
<dbReference type="EC" id="2.4.-.-" evidence="3"/>
<accession>A0ABU5T920</accession>
<gene>
    <name evidence="3" type="ORF">SPF06_15795</name>
</gene>
<feature type="transmembrane region" description="Helical" evidence="2">
    <location>
        <begin position="772"/>
        <end position="791"/>
    </location>
</feature>
<dbReference type="EMBL" id="JAYGGQ010000013">
    <property type="protein sequence ID" value="MEA5456199.1"/>
    <property type="molecule type" value="Genomic_DNA"/>
</dbReference>
<dbReference type="PANTHER" id="PTHR43685:SF3">
    <property type="entry name" value="SLR2126 PROTEIN"/>
    <property type="match status" value="1"/>
</dbReference>
<dbReference type="GO" id="GO:0016757">
    <property type="term" value="F:glycosyltransferase activity"/>
    <property type="evidence" value="ECO:0007669"/>
    <property type="project" value="UniProtKB-KW"/>
</dbReference>
<dbReference type="Pfam" id="PF13641">
    <property type="entry name" value="Glyco_tranf_2_3"/>
    <property type="match status" value="1"/>
</dbReference>
<feature type="compositionally biased region" description="Basic and acidic residues" evidence="1">
    <location>
        <begin position="348"/>
        <end position="359"/>
    </location>
</feature>
<keyword evidence="2" id="KW-0472">Membrane</keyword>
<keyword evidence="3" id="KW-0328">Glycosyltransferase</keyword>
<evidence type="ECO:0000313" key="3">
    <source>
        <dbReference type="EMBL" id="MEA5456199.1"/>
    </source>
</evidence>
<evidence type="ECO:0000313" key="4">
    <source>
        <dbReference type="Proteomes" id="UP001304769"/>
    </source>
</evidence>
<protein>
    <submittedName>
        <fullName evidence="3">Glycosyltransferase family 2 protein</fullName>
        <ecNumber evidence="3">2.4.-.-</ecNumber>
    </submittedName>
</protein>
<keyword evidence="2" id="KW-1133">Transmembrane helix</keyword>
<feature type="transmembrane region" description="Helical" evidence="2">
    <location>
        <begin position="553"/>
        <end position="582"/>
    </location>
</feature>
<feature type="transmembrane region" description="Helical" evidence="2">
    <location>
        <begin position="694"/>
        <end position="712"/>
    </location>
</feature>
<name>A0ABU5T920_9MICC</name>
<feature type="transmembrane region" description="Helical" evidence="2">
    <location>
        <begin position="594"/>
        <end position="611"/>
    </location>
</feature>
<keyword evidence="3" id="KW-0808">Transferase</keyword>
<feature type="region of interest" description="Disordered" evidence="1">
    <location>
        <begin position="338"/>
        <end position="359"/>
    </location>
</feature>
<dbReference type="PANTHER" id="PTHR43685">
    <property type="entry name" value="GLYCOSYLTRANSFERASE"/>
    <property type="match status" value="1"/>
</dbReference>
<dbReference type="Proteomes" id="UP001304769">
    <property type="component" value="Unassembled WGS sequence"/>
</dbReference>
<feature type="transmembrane region" description="Helical" evidence="2">
    <location>
        <begin position="1055"/>
        <end position="1075"/>
    </location>
</feature>
<feature type="region of interest" description="Disordered" evidence="1">
    <location>
        <begin position="1081"/>
        <end position="1168"/>
    </location>
</feature>
<feature type="transmembrane region" description="Helical" evidence="2">
    <location>
        <begin position="248"/>
        <end position="266"/>
    </location>
</feature>
<keyword evidence="4" id="KW-1185">Reference proteome</keyword>
<feature type="transmembrane region" description="Helical" evidence="2">
    <location>
        <begin position="278"/>
        <end position="295"/>
    </location>
</feature>
<comment type="caution">
    <text evidence="3">The sequence shown here is derived from an EMBL/GenBank/DDBJ whole genome shotgun (WGS) entry which is preliminary data.</text>
</comment>
<feature type="transmembrane region" description="Helical" evidence="2">
    <location>
        <begin position="372"/>
        <end position="393"/>
    </location>
</feature>
<feature type="transmembrane region" description="Helical" evidence="2">
    <location>
        <begin position="732"/>
        <end position="752"/>
    </location>
</feature>
<evidence type="ECO:0000256" key="2">
    <source>
        <dbReference type="SAM" id="Phobius"/>
    </source>
</evidence>
<dbReference type="RefSeq" id="WP_323280092.1">
    <property type="nucleotide sequence ID" value="NZ_JAYGGQ010000013.1"/>
</dbReference>
<evidence type="ECO:0000256" key="1">
    <source>
        <dbReference type="SAM" id="MobiDB-lite"/>
    </source>
</evidence>
<sequence>MHVTAVVVAHDGAAYLPRTLAAVGAQRRRPEVIVGADARSRDGSGEILREAMGDGAVVAARESFGAAVAAALAAVPRPAGSDPANEWLWLLRDDAAPEPDALAELLLAVERAPAVAVAGCKQVAWDDPRRLVDVGLYASRWAERLSLIDDDEQDQGQYDDRSDMFAVSAAGMLVRRDVWDALRGFDPALPATGDDVDFCWRARLAGHRVVVVPSARMRSAAEREDHTPSPFAQRRAEVYTRLKHTSPWALPFHFVAAILGGLWSLASGLITKEPADGAARLGGSLAALVGIGALARGRGRAARTRAVVRGTVKGVRASREDIWSYRRAHLEADYADPERIIGDGTGSDDNRSEPTGDSDHDFASLAVSAKGWAGTGAVVVTGLALAGSILALLPLLGAEAVAGGALLPVATGLGTVWQHAVSWWVALGSGQPGHADPFDLVLWLLGILGLGDANHPVAWTLILAPALAALGAWAFATALTAHRWPRIVAAFVWAAAPSLQEAVAQGRLGAVVAHVLVPWAALGMLRAVGGARIRGTSGPSHTPFPGSGGVPSWTAAAAGGLALAGATAGSPSLLPLAAVVVLGASVALRGRARSLWFALLPSVALFLPLWFSSQDNPRAWLADPGVPLASTTAAPWQLVLGQPTAFDAASGIRGFGWLPAGVPWALVLALVLGVPLVVAAAAAIVGLQGRRGASARVAGLLAVVALSLAWFLGRVPTSVSGDSLVAPFAGPAVGVGVLALLAAAVLGADAVFERRDARAHAVPARTGGRSAAAVGAVIVLALAIFIAGPAANLARWAAAGLTPAAAPAGSLGSPLSVAPSRARTLPATASDLGLGTQQTKTLVLRSTPQGGYTAALMRGSGTTLDALSAVASSRRVIGSLGAERIATDDPAEAAVRRVVAIVSSSSGVDPRADLDALGVGFVVLQQRDSGDAVTAGQMDAVPGLVAVGQTDVGWLWRVTPRSQEAAKQLEIAHRASIVDSKGAVLGYVDSGVESVDASLSAGPEGRLLVLAERSDPHWSAWVDGRRLTATTQGWSQAFTLPASGGRLEVRYEQPAALPLGILAALVIVIAVLTAVPTRVRPDAGRRPARGRGSADRRRAKARAAERRQPAAVREPREAPVPDGPRGSRNPAEPDAHEPEARAAHTNPAEPGARAGDADPSRSTDDARV</sequence>
<dbReference type="InterPro" id="IPR029044">
    <property type="entry name" value="Nucleotide-diphossugar_trans"/>
</dbReference>
<proteinExistence type="predicted"/>
<feature type="transmembrane region" description="Helical" evidence="2">
    <location>
        <begin position="457"/>
        <end position="476"/>
    </location>
</feature>
<feature type="compositionally biased region" description="Basic and acidic residues" evidence="1">
    <location>
        <begin position="1092"/>
        <end position="1119"/>
    </location>
</feature>
<feature type="transmembrane region" description="Helical" evidence="2">
    <location>
        <begin position="508"/>
        <end position="533"/>
    </location>
</feature>
<dbReference type="InterPro" id="IPR050834">
    <property type="entry name" value="Glycosyltransf_2"/>
</dbReference>
<dbReference type="Gene3D" id="3.90.550.10">
    <property type="entry name" value="Spore Coat Polysaccharide Biosynthesis Protein SpsA, Chain A"/>
    <property type="match status" value="1"/>
</dbReference>
<keyword evidence="2" id="KW-0812">Transmembrane</keyword>
<feature type="transmembrane region" description="Helical" evidence="2">
    <location>
        <begin position="664"/>
        <end position="687"/>
    </location>
</feature>
<feature type="compositionally biased region" description="Basic and acidic residues" evidence="1">
    <location>
        <begin position="1131"/>
        <end position="1142"/>
    </location>
</feature>
<feature type="compositionally biased region" description="Basic and acidic residues" evidence="1">
    <location>
        <begin position="1155"/>
        <end position="1168"/>
    </location>
</feature>
<reference evidence="3 4" key="1">
    <citation type="submission" date="2023-12" db="EMBL/GenBank/DDBJ databases">
        <title>Sinomonas terricola sp. nov, isolated from litchi orchard soil in Guangdong, PR China.</title>
        <authorList>
            <person name="Jiaxin W."/>
            <person name="Yang Z."/>
            <person name="Honghui Z."/>
        </authorList>
    </citation>
    <scope>NUCLEOTIDE SEQUENCE [LARGE SCALE GENOMIC DNA]</scope>
    <source>
        <strain evidence="3 4">JGH33</strain>
    </source>
</reference>
<organism evidence="3 4">
    <name type="scientific">Sinomonas terricola</name>
    <dbReference type="NCBI Taxonomy" id="3110330"/>
    <lineage>
        <taxon>Bacteria</taxon>
        <taxon>Bacillati</taxon>
        <taxon>Actinomycetota</taxon>
        <taxon>Actinomycetes</taxon>
        <taxon>Micrococcales</taxon>
        <taxon>Micrococcaceae</taxon>
        <taxon>Sinomonas</taxon>
    </lineage>
</organism>